<name>A0AAU2H1D9_9ACTN</name>
<dbReference type="AlphaFoldDB" id="A0AAU2H1D9"/>
<proteinExistence type="predicted"/>
<dbReference type="InterPro" id="IPR029016">
    <property type="entry name" value="GAF-like_dom_sf"/>
</dbReference>
<gene>
    <name evidence="2" type="ORF">OHV25_21050</name>
</gene>
<organism evidence="2">
    <name type="scientific">Streptomyces sp. NBC_00060</name>
    <dbReference type="NCBI Taxonomy" id="2975636"/>
    <lineage>
        <taxon>Bacteria</taxon>
        <taxon>Bacillati</taxon>
        <taxon>Actinomycetota</taxon>
        <taxon>Actinomycetes</taxon>
        <taxon>Kitasatosporales</taxon>
        <taxon>Streptomycetaceae</taxon>
        <taxon>Streptomyces</taxon>
    </lineage>
</organism>
<dbReference type="SUPFAM" id="SSF55781">
    <property type="entry name" value="GAF domain-like"/>
    <property type="match status" value="1"/>
</dbReference>
<protein>
    <submittedName>
        <fullName evidence="2">GAF domain-containing protein</fullName>
    </submittedName>
</protein>
<reference evidence="2" key="1">
    <citation type="submission" date="2022-10" db="EMBL/GenBank/DDBJ databases">
        <title>The complete genomes of actinobacterial strains from the NBC collection.</title>
        <authorList>
            <person name="Joergensen T.S."/>
            <person name="Alvarez Arevalo M."/>
            <person name="Sterndorff E.B."/>
            <person name="Faurdal D."/>
            <person name="Vuksanovic O."/>
            <person name="Mourched A.-S."/>
            <person name="Charusanti P."/>
            <person name="Shaw S."/>
            <person name="Blin K."/>
            <person name="Weber T."/>
        </authorList>
    </citation>
    <scope>NUCLEOTIDE SEQUENCE</scope>
    <source>
        <strain evidence="2">NBC_00060</strain>
    </source>
</reference>
<evidence type="ECO:0000313" key="2">
    <source>
        <dbReference type="EMBL" id="WTU41889.1"/>
    </source>
</evidence>
<sequence>MAKRTTAAAAHWEPGDEGDDSGALKILELLAAQASLDDIDEVLLRAHDRGATADELAVIHRAGRLGRTVHGFLDRRRRREADLAALLDTARELASSCDVDGLVKTVAHRTRALLQVDMAFVALLTTGTGDSVIRASAGATTSLHIGLQLPGEHGVGAVVRATGAPFWTSDYQSETRMDHDPALDAAIAREGIRSVLALPLHHASGTVGVLYAAHRDVRHFEPDEAALLGSLADLAAAAIDKAQWLELYNAEVAKLEEHSALAMETIETERWLEAVRDHIIGFALSGQGVVGLAAEVGVLLDAEILIRDHRGRALAGREDTWPPLPPPSPSPRTPMLLDAGTWQAAIWAGTTWLGHILARPRTTLTPEGERMLAYAGQAVALAVGVGRGAAGVGGFDSHCA</sequence>
<dbReference type="Gene3D" id="3.30.450.40">
    <property type="match status" value="1"/>
</dbReference>
<dbReference type="EMBL" id="CP108253">
    <property type="protein sequence ID" value="WTU41889.1"/>
    <property type="molecule type" value="Genomic_DNA"/>
</dbReference>
<dbReference type="InterPro" id="IPR003018">
    <property type="entry name" value="GAF"/>
</dbReference>
<accession>A0AAU2H1D9</accession>
<feature type="domain" description="GAF" evidence="1">
    <location>
        <begin position="98"/>
        <end position="249"/>
    </location>
</feature>
<dbReference type="Pfam" id="PF13185">
    <property type="entry name" value="GAF_2"/>
    <property type="match status" value="1"/>
</dbReference>
<dbReference type="SMART" id="SM00065">
    <property type="entry name" value="GAF"/>
    <property type="match status" value="1"/>
</dbReference>
<evidence type="ECO:0000259" key="1">
    <source>
        <dbReference type="SMART" id="SM00065"/>
    </source>
</evidence>